<comment type="caution">
    <text evidence="1">The sequence shown here is derived from an EMBL/GenBank/DDBJ whole genome shotgun (WGS) entry which is preliminary data.</text>
</comment>
<proteinExistence type="predicted"/>
<dbReference type="Proteomes" id="UP000266723">
    <property type="component" value="Unassembled WGS sequence"/>
</dbReference>
<keyword evidence="2" id="KW-1185">Reference proteome</keyword>
<dbReference type="EMBL" id="QGKV02000297">
    <property type="protein sequence ID" value="KAF3612169.1"/>
    <property type="molecule type" value="Genomic_DNA"/>
</dbReference>
<protein>
    <submittedName>
        <fullName evidence="1">Uncharacterized protein</fullName>
    </submittedName>
</protein>
<evidence type="ECO:0000313" key="2">
    <source>
        <dbReference type="Proteomes" id="UP000266723"/>
    </source>
</evidence>
<gene>
    <name evidence="1" type="ORF">DY000_02048525</name>
</gene>
<name>A0ABQ7FCB7_BRACR</name>
<evidence type="ECO:0000313" key="1">
    <source>
        <dbReference type="EMBL" id="KAF3612169.1"/>
    </source>
</evidence>
<accession>A0ABQ7FCB7</accession>
<organism evidence="1 2">
    <name type="scientific">Brassica cretica</name>
    <name type="common">Mustard</name>
    <dbReference type="NCBI Taxonomy" id="69181"/>
    <lineage>
        <taxon>Eukaryota</taxon>
        <taxon>Viridiplantae</taxon>
        <taxon>Streptophyta</taxon>
        <taxon>Embryophyta</taxon>
        <taxon>Tracheophyta</taxon>
        <taxon>Spermatophyta</taxon>
        <taxon>Magnoliopsida</taxon>
        <taxon>eudicotyledons</taxon>
        <taxon>Gunneridae</taxon>
        <taxon>Pentapetalae</taxon>
        <taxon>rosids</taxon>
        <taxon>malvids</taxon>
        <taxon>Brassicales</taxon>
        <taxon>Brassicaceae</taxon>
        <taxon>Brassiceae</taxon>
        <taxon>Brassica</taxon>
    </lineage>
</organism>
<reference evidence="1 2" key="1">
    <citation type="journal article" date="2020" name="BMC Genomics">
        <title>Intraspecific diversification of the crop wild relative Brassica cretica Lam. using demographic model selection.</title>
        <authorList>
            <person name="Kioukis A."/>
            <person name="Michalopoulou V.A."/>
            <person name="Briers L."/>
            <person name="Pirintsos S."/>
            <person name="Studholme D.J."/>
            <person name="Pavlidis P."/>
            <person name="Sarris P.F."/>
        </authorList>
    </citation>
    <scope>NUCLEOTIDE SEQUENCE [LARGE SCALE GENOMIC DNA]</scope>
    <source>
        <strain evidence="2">cv. PFS-1207/04</strain>
    </source>
</reference>
<sequence length="266" mass="30349">MDADLCPIFDEEDDHLDEDLGPTFDEKALSITSIIMENQLCFDTGTTPTPCSQTFKSTKSPRVETDFWDSVLKLDILCFETDRPWHMLRSLLNKCVVLSFDDIVVDNTFFEKHIEHLISDSQSELTLLCSDFEKDRHVLTMFNIILCLDTIMDKQVQSPRSVRNRSIGRAYQSEIWRCMYSRKMASKLQGSKMDLRSNPFQEGGNYAPRIVDPGQDSEVRVDELDELCELSDTNLELDELSDTILELSELSDTENGIGLAAGRNEP</sequence>